<dbReference type="HOGENOM" id="CLU_1984392_0_0_1"/>
<protein>
    <submittedName>
        <fullName evidence="2">Uncharacterized protein</fullName>
    </submittedName>
</protein>
<dbReference type="EMBL" id="CAEY01001807">
    <property type="status" value="NOT_ANNOTATED_CDS"/>
    <property type="molecule type" value="Genomic_DNA"/>
</dbReference>
<reference evidence="3" key="1">
    <citation type="submission" date="2011-08" db="EMBL/GenBank/DDBJ databases">
        <authorList>
            <person name="Rombauts S."/>
        </authorList>
    </citation>
    <scope>NUCLEOTIDE SEQUENCE</scope>
    <source>
        <strain evidence="3">London</strain>
    </source>
</reference>
<reference evidence="2" key="2">
    <citation type="submission" date="2015-06" db="UniProtKB">
        <authorList>
            <consortium name="EnsemblMetazoa"/>
        </authorList>
    </citation>
    <scope>IDENTIFICATION</scope>
</reference>
<proteinExistence type="predicted"/>
<dbReference type="EnsemblMetazoa" id="tetur06g05130.1">
    <property type="protein sequence ID" value="tetur06g05130.1"/>
    <property type="gene ID" value="tetur06g05130"/>
</dbReference>
<feature type="region of interest" description="Disordered" evidence="1">
    <location>
        <begin position="72"/>
        <end position="98"/>
    </location>
</feature>
<accession>T1K7Q3</accession>
<name>T1K7Q3_TETUR</name>
<organism evidence="2 3">
    <name type="scientific">Tetranychus urticae</name>
    <name type="common">Two-spotted spider mite</name>
    <dbReference type="NCBI Taxonomy" id="32264"/>
    <lineage>
        <taxon>Eukaryota</taxon>
        <taxon>Metazoa</taxon>
        <taxon>Ecdysozoa</taxon>
        <taxon>Arthropoda</taxon>
        <taxon>Chelicerata</taxon>
        <taxon>Arachnida</taxon>
        <taxon>Acari</taxon>
        <taxon>Acariformes</taxon>
        <taxon>Trombidiformes</taxon>
        <taxon>Prostigmata</taxon>
        <taxon>Eleutherengona</taxon>
        <taxon>Raphignathae</taxon>
        <taxon>Tetranychoidea</taxon>
        <taxon>Tetranychidae</taxon>
        <taxon>Tetranychus</taxon>
    </lineage>
</organism>
<evidence type="ECO:0000313" key="3">
    <source>
        <dbReference type="Proteomes" id="UP000015104"/>
    </source>
</evidence>
<evidence type="ECO:0000313" key="2">
    <source>
        <dbReference type="EnsemblMetazoa" id="tetur06g05130.1"/>
    </source>
</evidence>
<dbReference type="AlphaFoldDB" id="T1K7Q3"/>
<feature type="compositionally biased region" description="Polar residues" evidence="1">
    <location>
        <begin position="72"/>
        <end position="91"/>
    </location>
</feature>
<evidence type="ECO:0000256" key="1">
    <source>
        <dbReference type="SAM" id="MobiDB-lite"/>
    </source>
</evidence>
<keyword evidence="3" id="KW-1185">Reference proteome</keyword>
<dbReference type="Proteomes" id="UP000015104">
    <property type="component" value="Unassembled WGS sequence"/>
</dbReference>
<sequence length="126" mass="14359">MEEPEQDSINYSDFSEVIDNVDQLESSEIKSKPSKWKPVWPGLRCIDCFGCCYFVYILFNCGHDKNEVHSTPVVSQPTDNHSIVSSSSTFSYDRPRRPTQMNIPLQMMDKKASITSTTLDVDNAEE</sequence>